<reference evidence="2 3" key="1">
    <citation type="submission" date="2020-09" db="EMBL/GenBank/DDBJ databases">
        <title>Genome seq and assembly of Chryseobacterium sp.</title>
        <authorList>
            <person name="Chhetri G."/>
        </authorList>
    </citation>
    <scope>NUCLEOTIDE SEQUENCE [LARGE SCALE GENOMIC DNA]</scope>
    <source>
        <strain evidence="2 3">GCR10</strain>
    </source>
</reference>
<dbReference type="InterPro" id="IPR025367">
    <property type="entry name" value="DUF4271"/>
</dbReference>
<evidence type="ECO:0000256" key="1">
    <source>
        <dbReference type="SAM" id="Phobius"/>
    </source>
</evidence>
<feature type="transmembrane region" description="Helical" evidence="1">
    <location>
        <begin position="51"/>
        <end position="70"/>
    </location>
</feature>
<dbReference type="EMBL" id="JACYFS010000004">
    <property type="protein sequence ID" value="MBD8083667.1"/>
    <property type="molecule type" value="Genomic_DNA"/>
</dbReference>
<accession>A0ABR8ZEM9</accession>
<sequence>MITSFFISVCKDSFFRLSILYKIIYNFAKKYPLPLSKTFNDPVRIPENNDWVIFILIGCIFLYIFMMNVIEREANLKDFLFQKYFDSSNNLPNWIITSVVFVFVMSALISQYVPVIPRLITENQIFGYHLNKFGYTLAVVSLFYFARTSLSFLFYHSIGDGKKWNIFYFTSTKMQFVISILLMMLCIMHYYFPVEKNKMFEIYVVAFSFVFIFKVLFYMFHKNNILPQKWYYKFLYICTLQIAPLLMLWKLLFF</sequence>
<keyword evidence="1" id="KW-0812">Transmembrane</keyword>
<feature type="transmembrane region" description="Helical" evidence="1">
    <location>
        <begin position="91"/>
        <end position="113"/>
    </location>
</feature>
<proteinExistence type="predicted"/>
<evidence type="ECO:0000313" key="2">
    <source>
        <dbReference type="EMBL" id="MBD8083667.1"/>
    </source>
</evidence>
<feature type="transmembrane region" description="Helical" evidence="1">
    <location>
        <begin position="232"/>
        <end position="252"/>
    </location>
</feature>
<keyword evidence="1" id="KW-0472">Membrane</keyword>
<dbReference type="Pfam" id="PF14093">
    <property type="entry name" value="DUF4271"/>
    <property type="match status" value="1"/>
</dbReference>
<name>A0ABR8ZEM9_9FLAO</name>
<dbReference type="Proteomes" id="UP000637299">
    <property type="component" value="Unassembled WGS sequence"/>
</dbReference>
<feature type="transmembrane region" description="Helical" evidence="1">
    <location>
        <begin position="176"/>
        <end position="194"/>
    </location>
</feature>
<keyword evidence="3" id="KW-1185">Reference proteome</keyword>
<organism evidence="2 3">
    <name type="scientific">Chryseobacterium caseinilyticum</name>
    <dbReference type="NCBI Taxonomy" id="2771428"/>
    <lineage>
        <taxon>Bacteria</taxon>
        <taxon>Pseudomonadati</taxon>
        <taxon>Bacteroidota</taxon>
        <taxon>Flavobacteriia</taxon>
        <taxon>Flavobacteriales</taxon>
        <taxon>Weeksellaceae</taxon>
        <taxon>Chryseobacterium group</taxon>
        <taxon>Chryseobacterium</taxon>
    </lineage>
</organism>
<keyword evidence="1" id="KW-1133">Transmembrane helix</keyword>
<evidence type="ECO:0000313" key="3">
    <source>
        <dbReference type="Proteomes" id="UP000637299"/>
    </source>
</evidence>
<feature type="transmembrane region" description="Helical" evidence="1">
    <location>
        <begin position="200"/>
        <end position="220"/>
    </location>
</feature>
<gene>
    <name evidence="2" type="ORF">IC610_14695</name>
</gene>
<comment type="caution">
    <text evidence="2">The sequence shown here is derived from an EMBL/GenBank/DDBJ whole genome shotgun (WGS) entry which is preliminary data.</text>
</comment>
<protein>
    <submittedName>
        <fullName evidence="2">DUF4271 domain-containing protein</fullName>
    </submittedName>
</protein>
<feature type="transmembrane region" description="Helical" evidence="1">
    <location>
        <begin position="133"/>
        <end position="155"/>
    </location>
</feature>